<reference evidence="1 2" key="1">
    <citation type="submission" date="2016-04" db="EMBL/GenBank/DDBJ databases">
        <title>Genome analyses suggest a sexual origin of heterokaryosis in a supposedly ancient asexual fungus.</title>
        <authorList>
            <person name="Ropars J."/>
            <person name="Sedzielewska K."/>
            <person name="Noel J."/>
            <person name="Charron P."/>
            <person name="Farinelli L."/>
            <person name="Marton T."/>
            <person name="Kruger M."/>
            <person name="Pelin A."/>
            <person name="Brachmann A."/>
            <person name="Corradi N."/>
        </authorList>
    </citation>
    <scope>NUCLEOTIDE SEQUENCE [LARGE SCALE GENOMIC DNA]</scope>
    <source>
        <strain evidence="1 2">C2</strain>
    </source>
</reference>
<gene>
    <name evidence="1" type="ORF">RhiirC2_775778</name>
</gene>
<dbReference type="EMBL" id="LLXL01000356">
    <property type="protein sequence ID" value="PKK73632.1"/>
    <property type="molecule type" value="Genomic_DNA"/>
</dbReference>
<dbReference type="VEuPathDB" id="FungiDB:FUN_021803"/>
<evidence type="ECO:0000313" key="1">
    <source>
        <dbReference type="EMBL" id="PKK73632.1"/>
    </source>
</evidence>
<accession>A0A2N1NI87</accession>
<dbReference type="Proteomes" id="UP000233469">
    <property type="component" value="Unassembled WGS sequence"/>
</dbReference>
<evidence type="ECO:0000313" key="2">
    <source>
        <dbReference type="Proteomes" id="UP000233469"/>
    </source>
</evidence>
<sequence length="93" mass="10701">MEEIYTCSHCSQSKAANFSYKISIIELDELKQIITEKIRVNDHNCFYEISQKNKTCIAFSNTNVINNGSIQNNEEIKDGELIFAELETYLDEA</sequence>
<name>A0A2N1NI87_9GLOM</name>
<dbReference type="AlphaFoldDB" id="A0A2N1NI87"/>
<comment type="caution">
    <text evidence="1">The sequence shown here is derived from an EMBL/GenBank/DDBJ whole genome shotgun (WGS) entry which is preliminary data.</text>
</comment>
<proteinExistence type="predicted"/>
<reference evidence="1 2" key="2">
    <citation type="submission" date="2017-10" db="EMBL/GenBank/DDBJ databases">
        <title>Extensive intraspecific genome diversity in a model arbuscular mycorrhizal fungus.</title>
        <authorList>
            <person name="Chen E.C.H."/>
            <person name="Morin E."/>
            <person name="Baudet D."/>
            <person name="Noel J."/>
            <person name="Ndikumana S."/>
            <person name="Charron P."/>
            <person name="St-Onge C."/>
            <person name="Giorgi J."/>
            <person name="Grigoriev I.V."/>
            <person name="Roux C."/>
            <person name="Martin F.M."/>
            <person name="Corradi N."/>
        </authorList>
    </citation>
    <scope>NUCLEOTIDE SEQUENCE [LARGE SCALE GENOMIC DNA]</scope>
    <source>
        <strain evidence="1 2">C2</strain>
    </source>
</reference>
<organism evidence="1 2">
    <name type="scientific">Rhizophagus irregularis</name>
    <dbReference type="NCBI Taxonomy" id="588596"/>
    <lineage>
        <taxon>Eukaryota</taxon>
        <taxon>Fungi</taxon>
        <taxon>Fungi incertae sedis</taxon>
        <taxon>Mucoromycota</taxon>
        <taxon>Glomeromycotina</taxon>
        <taxon>Glomeromycetes</taxon>
        <taxon>Glomerales</taxon>
        <taxon>Glomeraceae</taxon>
        <taxon>Rhizophagus</taxon>
    </lineage>
</organism>
<protein>
    <submittedName>
        <fullName evidence="1">Uncharacterized protein</fullName>
    </submittedName>
</protein>